<evidence type="ECO:0000259" key="5">
    <source>
        <dbReference type="PROSITE" id="PS50865"/>
    </source>
</evidence>
<organism evidence="6 7">
    <name type="scientific">Galerina marginata (strain CBS 339.88)</name>
    <dbReference type="NCBI Taxonomy" id="685588"/>
    <lineage>
        <taxon>Eukaryota</taxon>
        <taxon>Fungi</taxon>
        <taxon>Dikarya</taxon>
        <taxon>Basidiomycota</taxon>
        <taxon>Agaricomycotina</taxon>
        <taxon>Agaricomycetes</taxon>
        <taxon>Agaricomycetidae</taxon>
        <taxon>Agaricales</taxon>
        <taxon>Agaricineae</taxon>
        <taxon>Strophariaceae</taxon>
        <taxon>Galerina</taxon>
    </lineage>
</organism>
<dbReference type="PROSITE" id="PS01360">
    <property type="entry name" value="ZF_MYND_1"/>
    <property type="match status" value="1"/>
</dbReference>
<keyword evidence="2 4" id="KW-0863">Zinc-finger</keyword>
<accession>A0A067S5I0</accession>
<dbReference type="EMBL" id="KL142428">
    <property type="protein sequence ID" value="KDR66046.1"/>
    <property type="molecule type" value="Genomic_DNA"/>
</dbReference>
<keyword evidence="7" id="KW-1185">Reference proteome</keyword>
<evidence type="ECO:0000313" key="7">
    <source>
        <dbReference type="Proteomes" id="UP000027222"/>
    </source>
</evidence>
<dbReference type="Proteomes" id="UP000027222">
    <property type="component" value="Unassembled WGS sequence"/>
</dbReference>
<dbReference type="Pfam" id="PF01753">
    <property type="entry name" value="zf-MYND"/>
    <property type="match status" value="1"/>
</dbReference>
<gene>
    <name evidence="6" type="ORF">GALMADRAFT_259874</name>
</gene>
<dbReference type="GO" id="GO:0008270">
    <property type="term" value="F:zinc ion binding"/>
    <property type="evidence" value="ECO:0007669"/>
    <property type="project" value="UniProtKB-KW"/>
</dbReference>
<sequence length="294" mass="33294">MCAMRLDRDPLLSDGQRAMYASAMSAMPPVTGLKCHACERKPEGNEDYPRCAKCRMMAYCSRECQKKDWPTHKLWCSQRPEPDKQRKFVLKCFGRIGLDLDFNLYLQMSIAEAFFDIFSQSSNADRKMWVFAVNIFLCPVKEEHIAALASPDIPLGALLRVPMVGKLMASKFVDISDQEQYPLHPSIRDNWQKLRDTADDGDMANVILTVVIFKYLGTQFFVAFNPVPCDVLVEINRKRELEKNETPGSVGHIDRWLQELKDSKGGKLVCPLGDKDKAFFRIGDLAAASPPPPL</sequence>
<protein>
    <recommendedName>
        <fullName evidence="5">MYND-type domain-containing protein</fullName>
    </recommendedName>
</protein>
<dbReference type="OrthoDB" id="2734493at2759"/>
<dbReference type="AlphaFoldDB" id="A0A067S5I0"/>
<evidence type="ECO:0000313" key="6">
    <source>
        <dbReference type="EMBL" id="KDR66046.1"/>
    </source>
</evidence>
<dbReference type="Gene3D" id="6.10.140.2220">
    <property type="match status" value="1"/>
</dbReference>
<evidence type="ECO:0000256" key="3">
    <source>
        <dbReference type="ARBA" id="ARBA00022833"/>
    </source>
</evidence>
<dbReference type="PROSITE" id="PS50865">
    <property type="entry name" value="ZF_MYND_2"/>
    <property type="match status" value="1"/>
</dbReference>
<feature type="domain" description="MYND-type" evidence="5">
    <location>
        <begin position="35"/>
        <end position="76"/>
    </location>
</feature>
<proteinExistence type="predicted"/>
<keyword evidence="3" id="KW-0862">Zinc</keyword>
<reference evidence="7" key="1">
    <citation type="journal article" date="2014" name="Proc. Natl. Acad. Sci. U.S.A.">
        <title>Extensive sampling of basidiomycete genomes demonstrates inadequacy of the white-rot/brown-rot paradigm for wood decay fungi.</title>
        <authorList>
            <person name="Riley R."/>
            <person name="Salamov A.A."/>
            <person name="Brown D.W."/>
            <person name="Nagy L.G."/>
            <person name="Floudas D."/>
            <person name="Held B.W."/>
            <person name="Levasseur A."/>
            <person name="Lombard V."/>
            <person name="Morin E."/>
            <person name="Otillar R."/>
            <person name="Lindquist E.A."/>
            <person name="Sun H."/>
            <person name="LaButti K.M."/>
            <person name="Schmutz J."/>
            <person name="Jabbour D."/>
            <person name="Luo H."/>
            <person name="Baker S.E."/>
            <person name="Pisabarro A.G."/>
            <person name="Walton J.D."/>
            <person name="Blanchette R.A."/>
            <person name="Henrissat B."/>
            <person name="Martin F."/>
            <person name="Cullen D."/>
            <person name="Hibbett D.S."/>
            <person name="Grigoriev I.V."/>
        </authorList>
    </citation>
    <scope>NUCLEOTIDE SEQUENCE [LARGE SCALE GENOMIC DNA]</scope>
    <source>
        <strain evidence="7">CBS 339.88</strain>
    </source>
</reference>
<evidence type="ECO:0000256" key="4">
    <source>
        <dbReference type="PROSITE-ProRule" id="PRU00134"/>
    </source>
</evidence>
<evidence type="ECO:0000256" key="1">
    <source>
        <dbReference type="ARBA" id="ARBA00022723"/>
    </source>
</evidence>
<dbReference type="STRING" id="685588.A0A067S5I0"/>
<dbReference type="SUPFAM" id="SSF144232">
    <property type="entry name" value="HIT/MYND zinc finger-like"/>
    <property type="match status" value="1"/>
</dbReference>
<keyword evidence="1" id="KW-0479">Metal-binding</keyword>
<evidence type="ECO:0000256" key="2">
    <source>
        <dbReference type="ARBA" id="ARBA00022771"/>
    </source>
</evidence>
<name>A0A067S5I0_GALM3</name>
<dbReference type="HOGENOM" id="CLU_082783_0_0_1"/>
<dbReference type="InterPro" id="IPR002893">
    <property type="entry name" value="Znf_MYND"/>
</dbReference>